<feature type="domain" description="Phage terminase large subunit GpA ATPase" evidence="2">
    <location>
        <begin position="49"/>
        <end position="306"/>
    </location>
</feature>
<dbReference type="AlphaFoldDB" id="A0A2A7S0X5"/>
<dbReference type="InterPro" id="IPR046453">
    <property type="entry name" value="GpA_ATPase"/>
</dbReference>
<evidence type="ECO:0000313" key="4">
    <source>
        <dbReference type="EMBL" id="PEH37297.1"/>
    </source>
</evidence>
<dbReference type="Proteomes" id="UP000220629">
    <property type="component" value="Unassembled WGS sequence"/>
</dbReference>
<organism evidence="4 5">
    <name type="scientific">Burkholderia gladioli</name>
    <name type="common">Pseudomonas marginata</name>
    <name type="synonym">Phytomonas marginata</name>
    <dbReference type="NCBI Taxonomy" id="28095"/>
    <lineage>
        <taxon>Bacteria</taxon>
        <taxon>Pseudomonadati</taxon>
        <taxon>Pseudomonadota</taxon>
        <taxon>Betaproteobacteria</taxon>
        <taxon>Burkholderiales</taxon>
        <taxon>Burkholderiaceae</taxon>
        <taxon>Burkholderia</taxon>
    </lineage>
</organism>
<name>A0A2A7S0X5_BURGA</name>
<sequence length="714" mass="79279">MDAFSSFLNTSQTVSEVIRRIALLLRPPERIGTTEWARKHRRMSAKATATPGRYNPNITPWVLGMHDALDDPTVQKVVCMKSAQVAWTDGVLLNYVGRRIDVDPCPMIIMFAKEKSAKKFNMEKFEPMVEVTPRLSAKLPVHAARDKNNLWDHKTYPRGFLKFITSNAPDDVKSTPAPVVAVEEPDDANANVREQGDSITLLEERNKSYSDSRRKVIFGGTPTVDGFSRIQQAYGGSDQRVYLVPCPDCGEEHELAWENVTWSDDAEVAHEVFGRARPDSARYICPHCGSLWDDAARIRAVRQGRWVATAPFYGVAGFRLNELVSPFPGSRMAELVKKWLTAEKALLAGDDTKMRAFVNNSQGRPYKYKSDLPELDELAERAMPYAAFTVPAGGLLLTLGVDVQHDRIALVLRAWGRGEESWLVVWDEIHGNVLHQDENPLEGGVWGALTEMLMSGYRHETGGVLRVRAMSIDSSDGSTSDAVYKYVRAARRAGLNVMAIKGSTDANAEVFSVPKQSVDSTRNNSKAAKYGLRPFMVGVSKAKDLILENRFKLDGEGPGRMHWYVGVRSDYLSQVTAEVKVPGRIGSKRVWQKKAGARNEALDCEVYALHAARSLKTHLMTEAHWSVEQVRISQSSLFEAVPILEALPSALQIEEVPDPPAELVPSETTEPAPTQPVPTQPVPQQIKPAETPPPSGVSRIQGRRMGRSSYLGRR</sequence>
<dbReference type="InterPro" id="IPR008866">
    <property type="entry name" value="Phage_lambda_GpA-like"/>
</dbReference>
<dbReference type="EMBL" id="PDDY01000004">
    <property type="protein sequence ID" value="PEH37297.1"/>
    <property type="molecule type" value="Genomic_DNA"/>
</dbReference>
<dbReference type="GO" id="GO:0004519">
    <property type="term" value="F:endonuclease activity"/>
    <property type="evidence" value="ECO:0007669"/>
    <property type="project" value="InterPro"/>
</dbReference>
<gene>
    <name evidence="4" type="ORF">CRM94_22390</name>
</gene>
<proteinExistence type="inferred from homology"/>
<dbReference type="HAMAP" id="MF_04144">
    <property type="entry name" value="TERL_LAMBDA"/>
    <property type="match status" value="1"/>
</dbReference>
<reference evidence="5" key="1">
    <citation type="submission" date="2017-09" db="EMBL/GenBank/DDBJ databases">
        <title>FDA dAtabase for Regulatory Grade micrObial Sequences (FDA-ARGOS): Supporting development and validation of Infectious Disease Dx tests.</title>
        <authorList>
            <person name="Minogue T."/>
            <person name="Wolcott M."/>
            <person name="Wasieloski L."/>
            <person name="Aguilar W."/>
            <person name="Moore D."/>
            <person name="Tallon L."/>
            <person name="Sadzewicz L."/>
            <person name="Ott S."/>
            <person name="Zhao X."/>
            <person name="Nagaraj S."/>
            <person name="Vavikolanu K."/>
            <person name="Aluvathingal J."/>
            <person name="Nadendla S."/>
            <person name="Sichtig H."/>
        </authorList>
    </citation>
    <scope>NUCLEOTIDE SEQUENCE [LARGE SCALE GENOMIC DNA]</scope>
    <source>
        <strain evidence="5">FDAARGOS_390</strain>
    </source>
</reference>
<evidence type="ECO:0000313" key="5">
    <source>
        <dbReference type="Proteomes" id="UP000220629"/>
    </source>
</evidence>
<evidence type="ECO:0000259" key="3">
    <source>
        <dbReference type="Pfam" id="PF20454"/>
    </source>
</evidence>
<dbReference type="Pfam" id="PF20454">
    <property type="entry name" value="GpA_nuclease"/>
    <property type="match status" value="1"/>
</dbReference>
<feature type="domain" description="Terminase large subunit GpA endonuclease" evidence="3">
    <location>
        <begin position="316"/>
        <end position="625"/>
    </location>
</feature>
<dbReference type="GO" id="GO:0016887">
    <property type="term" value="F:ATP hydrolysis activity"/>
    <property type="evidence" value="ECO:0007669"/>
    <property type="project" value="InterPro"/>
</dbReference>
<feature type="compositionally biased region" description="Basic residues" evidence="1">
    <location>
        <begin position="701"/>
        <end position="714"/>
    </location>
</feature>
<evidence type="ECO:0000256" key="1">
    <source>
        <dbReference type="SAM" id="MobiDB-lite"/>
    </source>
</evidence>
<dbReference type="GO" id="GO:0005524">
    <property type="term" value="F:ATP binding"/>
    <property type="evidence" value="ECO:0007669"/>
    <property type="project" value="InterPro"/>
</dbReference>
<dbReference type="Pfam" id="PF05876">
    <property type="entry name" value="GpA_ATPase"/>
    <property type="match status" value="1"/>
</dbReference>
<dbReference type="InterPro" id="IPR046454">
    <property type="entry name" value="GpA_endonuclease"/>
</dbReference>
<comment type="caution">
    <text evidence="4">The sequence shown here is derived from an EMBL/GenBank/DDBJ whole genome shotgun (WGS) entry which is preliminary data.</text>
</comment>
<feature type="region of interest" description="Disordered" evidence="1">
    <location>
        <begin position="660"/>
        <end position="714"/>
    </location>
</feature>
<protein>
    <submittedName>
        <fullName evidence="4">Terminase</fullName>
    </submittedName>
</protein>
<accession>A0A2A7S0X5</accession>
<evidence type="ECO:0000259" key="2">
    <source>
        <dbReference type="Pfam" id="PF05876"/>
    </source>
</evidence>